<dbReference type="Gene3D" id="3.40.50.300">
    <property type="entry name" value="P-loop containing nucleotide triphosphate hydrolases"/>
    <property type="match status" value="1"/>
</dbReference>
<keyword evidence="2" id="KW-0067">ATP-binding</keyword>
<organism evidence="4 5">
    <name type="scientific">Fusarium oxysporum f. sp. cubense</name>
    <dbReference type="NCBI Taxonomy" id="61366"/>
    <lineage>
        <taxon>Eukaryota</taxon>
        <taxon>Fungi</taxon>
        <taxon>Dikarya</taxon>
        <taxon>Ascomycota</taxon>
        <taxon>Pezizomycotina</taxon>
        <taxon>Sordariomycetes</taxon>
        <taxon>Hypocreomycetidae</taxon>
        <taxon>Hypocreales</taxon>
        <taxon>Nectriaceae</taxon>
        <taxon>Fusarium</taxon>
        <taxon>Fusarium oxysporum species complex</taxon>
    </lineage>
</organism>
<evidence type="ECO:0000259" key="3">
    <source>
        <dbReference type="SMART" id="SM00382"/>
    </source>
</evidence>
<proteinExistence type="predicted"/>
<reference evidence="4 5" key="1">
    <citation type="submission" date="2019-07" db="EMBL/GenBank/DDBJ databases">
        <title>The First High-Quality Draft Genome Sequence of the Causal Agent of the Current Panama Disease Epidemic.</title>
        <authorList>
            <person name="Warmington R.J."/>
            <person name="Kay W."/>
            <person name="Jeffries A."/>
            <person name="Bebber D."/>
            <person name="Moore K."/>
            <person name="Studholme D.J."/>
        </authorList>
    </citation>
    <scope>NUCLEOTIDE SEQUENCE [LARGE SCALE GENOMIC DNA]</scope>
    <source>
        <strain evidence="4 5">TR4</strain>
    </source>
</reference>
<dbReference type="SMART" id="SM00382">
    <property type="entry name" value="AAA"/>
    <property type="match status" value="1"/>
</dbReference>
<dbReference type="Pfam" id="PF00005">
    <property type="entry name" value="ABC_tran"/>
    <property type="match status" value="1"/>
</dbReference>
<feature type="domain" description="AAA+ ATPase" evidence="3">
    <location>
        <begin position="1"/>
        <end position="209"/>
    </location>
</feature>
<dbReference type="GO" id="GO:0005524">
    <property type="term" value="F:ATP binding"/>
    <property type="evidence" value="ECO:0007669"/>
    <property type="project" value="UniProtKB-KW"/>
</dbReference>
<keyword evidence="1" id="KW-0547">Nucleotide-binding</keyword>
<evidence type="ECO:0000256" key="2">
    <source>
        <dbReference type="ARBA" id="ARBA00022840"/>
    </source>
</evidence>
<dbReference type="InterPro" id="IPR050173">
    <property type="entry name" value="ABC_transporter_C-like"/>
</dbReference>
<gene>
    <name evidence="4" type="ORF">FocTR4_00004379</name>
</gene>
<dbReference type="InterPro" id="IPR003439">
    <property type="entry name" value="ABC_transporter-like_ATP-bd"/>
</dbReference>
<dbReference type="InterPro" id="IPR003593">
    <property type="entry name" value="AAA+_ATPase"/>
</dbReference>
<dbReference type="Proteomes" id="UP000321331">
    <property type="component" value="Unassembled WGS sequence"/>
</dbReference>
<dbReference type="InterPro" id="IPR027417">
    <property type="entry name" value="P-loop_NTPase"/>
</dbReference>
<dbReference type="GO" id="GO:0016887">
    <property type="term" value="F:ATP hydrolysis activity"/>
    <property type="evidence" value="ECO:0007669"/>
    <property type="project" value="InterPro"/>
</dbReference>
<comment type="caution">
    <text evidence="4">The sequence shown here is derived from an EMBL/GenBank/DDBJ whole genome shotgun (WGS) entry which is preliminary data.</text>
</comment>
<dbReference type="GO" id="GO:0016020">
    <property type="term" value="C:membrane"/>
    <property type="evidence" value="ECO:0007669"/>
    <property type="project" value="TreeGrafter"/>
</dbReference>
<dbReference type="EMBL" id="VMNF01000004">
    <property type="protein sequence ID" value="TXC09765.1"/>
    <property type="molecule type" value="Genomic_DNA"/>
</dbReference>
<evidence type="ECO:0000256" key="1">
    <source>
        <dbReference type="ARBA" id="ARBA00022741"/>
    </source>
</evidence>
<evidence type="ECO:0000313" key="4">
    <source>
        <dbReference type="EMBL" id="TXC09765.1"/>
    </source>
</evidence>
<name>A0A5C6TFA8_FUSOC</name>
<sequence>MAITGRSGSGKSTLVSRLFRILPLSCGKISIGDVDISQVDQQVIHDRLNAITQSSFFISEVFLKENLEPSGPHDENDAGPTMPMTEVMREVSVSLQLWTLVEERGGLEKTFSQGSWSSGQLQLLGVARAIVKKRRTQYYPDSTWKILVLDEITSSHDEASARMVRDRIKVEFEDYTILSIVHKFDGVIEDMDKIIIMDSGKVIRRGSPRELLQAM</sequence>
<dbReference type="PANTHER" id="PTHR24223:SF399">
    <property type="entry name" value="ABC TRANSPORTER ATNG"/>
    <property type="match status" value="1"/>
</dbReference>
<evidence type="ECO:0000313" key="5">
    <source>
        <dbReference type="Proteomes" id="UP000321331"/>
    </source>
</evidence>
<accession>A0A5C6TFA8</accession>
<dbReference type="SUPFAM" id="SSF52540">
    <property type="entry name" value="P-loop containing nucleoside triphosphate hydrolases"/>
    <property type="match status" value="1"/>
</dbReference>
<dbReference type="AlphaFoldDB" id="A0A5C6TFA8"/>
<dbReference type="GO" id="GO:0042626">
    <property type="term" value="F:ATPase-coupled transmembrane transporter activity"/>
    <property type="evidence" value="ECO:0007669"/>
    <property type="project" value="TreeGrafter"/>
</dbReference>
<protein>
    <recommendedName>
        <fullName evidence="3">AAA+ ATPase domain-containing protein</fullName>
    </recommendedName>
</protein>
<dbReference type="PANTHER" id="PTHR24223">
    <property type="entry name" value="ATP-BINDING CASSETTE SUB-FAMILY C"/>
    <property type="match status" value="1"/>
</dbReference>